<evidence type="ECO:0000313" key="4">
    <source>
        <dbReference type="Proteomes" id="UP000680304"/>
    </source>
</evidence>
<dbReference type="Gene3D" id="3.20.20.150">
    <property type="entry name" value="Divalent-metal-dependent TIM barrel enzymes"/>
    <property type="match status" value="1"/>
</dbReference>
<dbReference type="PANTHER" id="PTHR12110">
    <property type="entry name" value="HYDROXYPYRUVATE ISOMERASE"/>
    <property type="match status" value="1"/>
</dbReference>
<dbReference type="Pfam" id="PF01261">
    <property type="entry name" value="AP_endonuc_2"/>
    <property type="match status" value="1"/>
</dbReference>
<dbReference type="Proteomes" id="UP000680304">
    <property type="component" value="Unassembled WGS sequence"/>
</dbReference>
<dbReference type="InterPro" id="IPR036237">
    <property type="entry name" value="Xyl_isomerase-like_sf"/>
</dbReference>
<comment type="caution">
    <text evidence="3">The sequence shown here is derived from an EMBL/GenBank/DDBJ whole genome shotgun (WGS) entry which is preliminary data.</text>
</comment>
<dbReference type="EMBL" id="BOVJ01000196">
    <property type="protein sequence ID" value="GIQ66616.1"/>
    <property type="molecule type" value="Genomic_DNA"/>
</dbReference>
<dbReference type="InterPro" id="IPR013022">
    <property type="entry name" value="Xyl_isomerase-like_TIM-brl"/>
</dbReference>
<feature type="region of interest" description="Disordered" evidence="1">
    <location>
        <begin position="217"/>
        <end position="240"/>
    </location>
</feature>
<keyword evidence="4" id="KW-1185">Reference proteome</keyword>
<evidence type="ECO:0000259" key="2">
    <source>
        <dbReference type="Pfam" id="PF01261"/>
    </source>
</evidence>
<protein>
    <recommendedName>
        <fullName evidence="2">Xylose isomerase-like TIM barrel domain-containing protein</fullName>
    </recommendedName>
</protein>
<reference evidence="3 4" key="1">
    <citation type="submission" date="2021-04" db="EMBL/GenBank/DDBJ databases">
        <title>Draft genome sequence of Paenibacillus cisolokensis, LC2-13A.</title>
        <authorList>
            <person name="Uke A."/>
            <person name="Chhe C."/>
            <person name="Baramee S."/>
            <person name="Kosugi A."/>
        </authorList>
    </citation>
    <scope>NUCLEOTIDE SEQUENCE [LARGE SCALE GENOMIC DNA]</scope>
    <source>
        <strain evidence="3 4">LC2-13A</strain>
    </source>
</reference>
<evidence type="ECO:0000313" key="3">
    <source>
        <dbReference type="EMBL" id="GIQ66616.1"/>
    </source>
</evidence>
<gene>
    <name evidence="3" type="ORF">PACILC2_51840</name>
</gene>
<evidence type="ECO:0000256" key="1">
    <source>
        <dbReference type="SAM" id="MobiDB-lite"/>
    </source>
</evidence>
<accession>A0ABQ4NFI9</accession>
<dbReference type="InterPro" id="IPR050312">
    <property type="entry name" value="IolE/XylAMocC-like"/>
</dbReference>
<organism evidence="3 4">
    <name type="scientific">Paenibacillus cisolokensis</name>
    <dbReference type="NCBI Taxonomy" id="1658519"/>
    <lineage>
        <taxon>Bacteria</taxon>
        <taxon>Bacillati</taxon>
        <taxon>Bacillota</taxon>
        <taxon>Bacilli</taxon>
        <taxon>Bacillales</taxon>
        <taxon>Paenibacillaceae</taxon>
        <taxon>Paenibacillus</taxon>
    </lineage>
</organism>
<dbReference type="SUPFAM" id="SSF51658">
    <property type="entry name" value="Xylose isomerase-like"/>
    <property type="match status" value="1"/>
</dbReference>
<feature type="domain" description="Xylose isomerase-like TIM barrel" evidence="2">
    <location>
        <begin position="48"/>
        <end position="289"/>
    </location>
</feature>
<sequence length="307" mass="33055">MKLSVFTVAVPDMTPEQLCSAAEAAGIVGIEWRCKETPEHVRKEAPSFWGNNRCTIDPRASEEELASLAQTVRATGRRSLALAPYLSCGDLEGTERMFRIARSLGASLVRVGIPGYDGSRDFGSLFAEASAYLAEVEALAGDYGVKALVETHHRTIAPSASLAHRLVSRFDPDKVGVLYDPGNMVYEGFENYRMGLELLGPYLAHVHVKNAGWSPARGGSGAHPNLPQAEGSGGPEAEPLSPVEWTCGWRPIASGIVPWRQVLADLKAVGYDGWLGLEDFSGAYGSAEMLRVYAAQMNEWQGDGTNG</sequence>
<proteinExistence type="predicted"/>
<dbReference type="RefSeq" id="WP_062491421.1">
    <property type="nucleotide sequence ID" value="NZ_BOVJ01000196.1"/>
</dbReference>
<name>A0ABQ4NFI9_9BACL</name>